<keyword evidence="3" id="KW-1185">Reference proteome</keyword>
<dbReference type="RefSeq" id="WP_054860531.1">
    <property type="nucleotide sequence ID" value="NZ_QGTD01000013.1"/>
</dbReference>
<evidence type="ECO:0000256" key="1">
    <source>
        <dbReference type="SAM" id="Coils"/>
    </source>
</evidence>
<name>A0A317KYF4_9BACI</name>
<gene>
    <name evidence="2" type="ORF">DLJ74_15055</name>
</gene>
<dbReference type="Proteomes" id="UP000245624">
    <property type="component" value="Unassembled WGS sequence"/>
</dbReference>
<protein>
    <submittedName>
        <fullName evidence="2">Uncharacterized protein</fullName>
    </submittedName>
</protein>
<dbReference type="AlphaFoldDB" id="A0A317KYF4"/>
<sequence length="311" mass="35844">MDVYDQKLVEEQEKKRKVMRLQREKKKLTEELNQLTNRQEDLYHKLQEEKVDVEKLEGFSVANLFYTLSGKKLEKLDKEKQELAIAQLQYEEAKEAVNDLKEDLEVINQQIRELGDPDTRFHQLLKEKYEQLLNTNDPKGKEALQLLEHLGTLKDEKKEIAEAIQAGDQVKSALNNASISLDKAKNWGTADMFGGGFISTSLKHSHIDDARRSSHNAQRLLRKFSHELADIGESFQADINISGGLTFADYFLDGLVMDWFVQDKINQSANEVNSMREKVSQTVTQLKKLEKDIVHTITHAESEWENLIFQA</sequence>
<keyword evidence="1" id="KW-0175">Coiled coil</keyword>
<dbReference type="OrthoDB" id="3540923at2"/>
<organism evidence="2 3">
    <name type="scientific">Gracilibacillus dipsosauri</name>
    <dbReference type="NCBI Taxonomy" id="178340"/>
    <lineage>
        <taxon>Bacteria</taxon>
        <taxon>Bacillati</taxon>
        <taxon>Bacillota</taxon>
        <taxon>Bacilli</taxon>
        <taxon>Bacillales</taxon>
        <taxon>Bacillaceae</taxon>
        <taxon>Gracilibacillus</taxon>
    </lineage>
</organism>
<reference evidence="2 3" key="1">
    <citation type="submission" date="2018-05" db="EMBL/GenBank/DDBJ databases">
        <title>Genomic analysis of Gracilibacillus dipsosauri DD1 reveals novel features of a salt-tolerant amylase.</title>
        <authorList>
            <person name="Deutch C.E."/>
            <person name="Yang S."/>
        </authorList>
    </citation>
    <scope>NUCLEOTIDE SEQUENCE [LARGE SCALE GENOMIC DNA]</scope>
    <source>
        <strain evidence="2 3">DD1</strain>
    </source>
</reference>
<evidence type="ECO:0000313" key="2">
    <source>
        <dbReference type="EMBL" id="PWU67770.1"/>
    </source>
</evidence>
<proteinExistence type="predicted"/>
<accession>A0A317KYF4</accession>
<evidence type="ECO:0000313" key="3">
    <source>
        <dbReference type="Proteomes" id="UP000245624"/>
    </source>
</evidence>
<dbReference type="EMBL" id="QGTD01000013">
    <property type="protein sequence ID" value="PWU67770.1"/>
    <property type="molecule type" value="Genomic_DNA"/>
</dbReference>
<comment type="caution">
    <text evidence="2">The sequence shown here is derived from an EMBL/GenBank/DDBJ whole genome shotgun (WGS) entry which is preliminary data.</text>
</comment>
<feature type="coiled-coil region" evidence="1">
    <location>
        <begin position="4"/>
        <end position="110"/>
    </location>
</feature>